<proteinExistence type="predicted"/>
<dbReference type="InterPro" id="IPR000182">
    <property type="entry name" value="GNAT_dom"/>
</dbReference>
<accession>A0A2S6CYD7</accession>
<reference evidence="7 8" key="1">
    <citation type="submission" date="2018-02" db="EMBL/GenBank/DDBJ databases">
        <title>Discovery of a pederin family compound in a non-symbiotic bloom-forming cyanobacterium.</title>
        <authorList>
            <person name="Kust A."/>
            <person name="Mares J."/>
            <person name="Jokela J."/>
            <person name="Urajova P."/>
            <person name="Hajek J."/>
            <person name="Saurav K."/>
            <person name="Voracova K."/>
            <person name="Fewer D.P."/>
            <person name="Haapaniemi E."/>
            <person name="Permi P."/>
            <person name="Rehakova K."/>
            <person name="Sivonen K."/>
            <person name="Hrouzek P."/>
        </authorList>
    </citation>
    <scope>NUCLEOTIDE SEQUENCE [LARGE SCALE GENOMIC DNA]</scope>
    <source>
        <strain evidence="7 8">CHARLIE-1</strain>
    </source>
</reference>
<evidence type="ECO:0000256" key="3">
    <source>
        <dbReference type="ARBA" id="ARBA00022679"/>
    </source>
</evidence>
<keyword evidence="4" id="KW-0012">Acyltransferase</keyword>
<dbReference type="AlphaFoldDB" id="A0A2S6CYD7"/>
<sequence>MGFRMTQAKIIETPQPINSSHDISQFKSRSETLNSWLREKALKNEGDTARTYVVICENKVIGYYCLASSGVYHSVAIRKVKQNAPDPVPCMIIGRLAVDEQWEGKGIGSGLLRDAIFRVLQASKIVRIRCILVHAKDEEAKQFYLKYKFKPSPIEPLTLMLPLQDIVANL</sequence>
<gene>
    <name evidence="7" type="ORF">CUN59_02910</name>
</gene>
<keyword evidence="8" id="KW-1185">Reference proteome</keyword>
<keyword evidence="2" id="KW-1277">Toxin-antitoxin system</keyword>
<evidence type="ECO:0000259" key="6">
    <source>
        <dbReference type="Pfam" id="PF13508"/>
    </source>
</evidence>
<dbReference type="PANTHER" id="PTHR36449">
    <property type="entry name" value="ACETYLTRANSFERASE-RELATED"/>
    <property type="match status" value="1"/>
</dbReference>
<dbReference type="Pfam" id="PF13508">
    <property type="entry name" value="Acetyltransf_7"/>
    <property type="match status" value="1"/>
</dbReference>
<evidence type="ECO:0000256" key="4">
    <source>
        <dbReference type="ARBA" id="ARBA00023315"/>
    </source>
</evidence>
<dbReference type="GO" id="GO:0016747">
    <property type="term" value="F:acyltransferase activity, transferring groups other than amino-acyl groups"/>
    <property type="evidence" value="ECO:0007669"/>
    <property type="project" value="InterPro"/>
</dbReference>
<keyword evidence="3 7" id="KW-0808">Transferase</keyword>
<protein>
    <submittedName>
        <fullName evidence="7">GNAT family N-acetyltransferase</fullName>
    </submittedName>
</protein>
<evidence type="ECO:0000256" key="5">
    <source>
        <dbReference type="ARBA" id="ARBA00049880"/>
    </source>
</evidence>
<dbReference type="EMBL" id="PGEM01000021">
    <property type="protein sequence ID" value="PPJ64778.1"/>
    <property type="molecule type" value="Genomic_DNA"/>
</dbReference>
<organism evidence="7 8">
    <name type="scientific">Cuspidothrix issatschenkoi CHARLIE-1</name>
    <dbReference type="NCBI Taxonomy" id="2052836"/>
    <lineage>
        <taxon>Bacteria</taxon>
        <taxon>Bacillati</taxon>
        <taxon>Cyanobacteriota</taxon>
        <taxon>Cyanophyceae</taxon>
        <taxon>Nostocales</taxon>
        <taxon>Aphanizomenonaceae</taxon>
        <taxon>Cuspidothrix</taxon>
    </lineage>
</organism>
<dbReference type="PANTHER" id="PTHR36449:SF1">
    <property type="entry name" value="ACETYLTRANSFERASE"/>
    <property type="match status" value="1"/>
</dbReference>
<keyword evidence="1" id="KW-0678">Repressor</keyword>
<dbReference type="Proteomes" id="UP000239589">
    <property type="component" value="Unassembled WGS sequence"/>
</dbReference>
<evidence type="ECO:0000313" key="8">
    <source>
        <dbReference type="Proteomes" id="UP000239589"/>
    </source>
</evidence>
<comment type="caution">
    <text evidence="7">The sequence shown here is derived from an EMBL/GenBank/DDBJ whole genome shotgun (WGS) entry which is preliminary data.</text>
</comment>
<dbReference type="Gene3D" id="3.40.630.30">
    <property type="match status" value="1"/>
</dbReference>
<dbReference type="OrthoDB" id="9799147at2"/>
<feature type="domain" description="N-acetyltransferase" evidence="6">
    <location>
        <begin position="49"/>
        <end position="150"/>
    </location>
</feature>
<evidence type="ECO:0000256" key="1">
    <source>
        <dbReference type="ARBA" id="ARBA00022491"/>
    </source>
</evidence>
<evidence type="ECO:0000256" key="2">
    <source>
        <dbReference type="ARBA" id="ARBA00022649"/>
    </source>
</evidence>
<dbReference type="SUPFAM" id="SSF55729">
    <property type="entry name" value="Acyl-CoA N-acyltransferases (Nat)"/>
    <property type="match status" value="1"/>
</dbReference>
<dbReference type="CDD" id="cd04301">
    <property type="entry name" value="NAT_SF"/>
    <property type="match status" value="1"/>
</dbReference>
<comment type="catalytic activity">
    <reaction evidence="5">
        <text>glycyl-tRNA(Gly) + acetyl-CoA = N-acetylglycyl-tRNA(Gly) + CoA + H(+)</text>
        <dbReference type="Rhea" id="RHEA:81867"/>
        <dbReference type="Rhea" id="RHEA-COMP:9683"/>
        <dbReference type="Rhea" id="RHEA-COMP:19766"/>
        <dbReference type="ChEBI" id="CHEBI:15378"/>
        <dbReference type="ChEBI" id="CHEBI:57287"/>
        <dbReference type="ChEBI" id="CHEBI:57288"/>
        <dbReference type="ChEBI" id="CHEBI:78522"/>
        <dbReference type="ChEBI" id="CHEBI:232036"/>
    </reaction>
</comment>
<dbReference type="InterPro" id="IPR016181">
    <property type="entry name" value="Acyl_CoA_acyltransferase"/>
</dbReference>
<name>A0A2S6CYD7_9CYAN</name>
<evidence type="ECO:0000313" key="7">
    <source>
        <dbReference type="EMBL" id="PPJ64778.1"/>
    </source>
</evidence>